<proteinExistence type="predicted"/>
<evidence type="ECO:0000313" key="1">
    <source>
        <dbReference type="EMBL" id="WOX55050.1"/>
    </source>
</evidence>
<accession>A0ABD8A7G6</accession>
<gene>
    <name evidence="1" type="ORF">R6Y95_06130</name>
</gene>
<name>A0ABD8A7G6_9EURY</name>
<organism evidence="1 2">
    <name type="scientific">Methanoculleus palmolei</name>
    <dbReference type="NCBI Taxonomy" id="72612"/>
    <lineage>
        <taxon>Archaea</taxon>
        <taxon>Methanobacteriati</taxon>
        <taxon>Methanobacteriota</taxon>
        <taxon>Stenosarchaea group</taxon>
        <taxon>Methanomicrobia</taxon>
        <taxon>Methanomicrobiales</taxon>
        <taxon>Methanomicrobiaceae</taxon>
        <taxon>Methanoculleus</taxon>
    </lineage>
</organism>
<keyword evidence="2" id="KW-1185">Reference proteome</keyword>
<reference evidence="1 2" key="1">
    <citation type="submission" date="2023-10" db="EMBL/GenBank/DDBJ databases">
        <title>The complete genome sequence of Methanoculleus palmolei DSM 4273.</title>
        <authorList>
            <person name="Lai S.-J."/>
            <person name="You Y.-T."/>
            <person name="Chen S.-C."/>
        </authorList>
    </citation>
    <scope>NUCLEOTIDE SEQUENCE [LARGE SCALE GENOMIC DNA]</scope>
    <source>
        <strain evidence="1 2">DSM 4273</strain>
    </source>
</reference>
<dbReference type="Proteomes" id="UP001626603">
    <property type="component" value="Chromosome"/>
</dbReference>
<evidence type="ECO:0000313" key="2">
    <source>
        <dbReference type="Proteomes" id="UP001626603"/>
    </source>
</evidence>
<protein>
    <submittedName>
        <fullName evidence="1">Uncharacterized protein</fullName>
    </submittedName>
</protein>
<dbReference type="AlphaFoldDB" id="A0ABD8A7G6"/>
<dbReference type="EMBL" id="CP137641">
    <property type="protein sequence ID" value="WOX55050.1"/>
    <property type="molecule type" value="Genomic_DNA"/>
</dbReference>
<sequence>MSTGAVPEMCRTCDHNYRDSLRGVVGGDVGLYDIDIVLEADKRILAVGEYKRYKQDYQEFLIPSFEFVALKKIAKLMRVSCLLLIEVCNPGRPSYWYAWEIDRFETDRPFKQVIGKTWAAFNPATAKRLDTAEELGGWLRGMIVRLQGAKHES</sequence>